<evidence type="ECO:0000259" key="1">
    <source>
        <dbReference type="PROSITE" id="PS50883"/>
    </source>
</evidence>
<dbReference type="PANTHER" id="PTHR33121">
    <property type="entry name" value="CYCLIC DI-GMP PHOSPHODIESTERASE PDEF"/>
    <property type="match status" value="1"/>
</dbReference>
<organism evidence="2 3">
    <name type="scientific">Martelella mediterranea</name>
    <dbReference type="NCBI Taxonomy" id="293089"/>
    <lineage>
        <taxon>Bacteria</taxon>
        <taxon>Pseudomonadati</taxon>
        <taxon>Pseudomonadota</taxon>
        <taxon>Alphaproteobacteria</taxon>
        <taxon>Hyphomicrobiales</taxon>
        <taxon>Aurantimonadaceae</taxon>
        <taxon>Martelella</taxon>
    </lineage>
</organism>
<sequence length="286" mass="30718">MRPVRIGLFAEPVADLESPDINVLYAECLARLQTSDGAVLRGGAFVSALEQAGEVSRLDHQILSLVFEALAANPGAHLSCNISPYTLADPVAWDRIVHAIATHTDLASRLTLEITESAPLDEISAVGDRLRQVQTSGCRIALDDFGSGYARFHRLCHVDVHWDVVKIDRKYLTDLSNTSSGRVSLVSMISLAECLAPLVVVEGIENQQNLAVARSAGAQFGQGWLFENGALGGWRDIDPSLRDRITASRAMRAAAVVCSGSASAIGKRMALARSQQCSLSARRLLA</sequence>
<dbReference type="EMBL" id="SMAR01000055">
    <property type="protein sequence ID" value="TCT28920.1"/>
    <property type="molecule type" value="Genomic_DNA"/>
</dbReference>
<comment type="caution">
    <text evidence="2">The sequence shown here is derived from an EMBL/GenBank/DDBJ whole genome shotgun (WGS) entry which is preliminary data.</text>
</comment>
<dbReference type="InterPro" id="IPR035919">
    <property type="entry name" value="EAL_sf"/>
</dbReference>
<dbReference type="SUPFAM" id="SSF141868">
    <property type="entry name" value="EAL domain-like"/>
    <property type="match status" value="1"/>
</dbReference>
<proteinExistence type="predicted"/>
<dbReference type="OrthoDB" id="9814202at2"/>
<dbReference type="Pfam" id="PF00563">
    <property type="entry name" value="EAL"/>
    <property type="match status" value="1"/>
</dbReference>
<feature type="domain" description="EAL" evidence="1">
    <location>
        <begin position="1"/>
        <end position="243"/>
    </location>
</feature>
<dbReference type="Proteomes" id="UP000295097">
    <property type="component" value="Unassembled WGS sequence"/>
</dbReference>
<dbReference type="AlphaFoldDB" id="A0A4R3NFY5"/>
<dbReference type="GO" id="GO:0071111">
    <property type="term" value="F:cyclic-guanylate-specific phosphodiesterase activity"/>
    <property type="evidence" value="ECO:0007669"/>
    <property type="project" value="InterPro"/>
</dbReference>
<dbReference type="PANTHER" id="PTHR33121:SF79">
    <property type="entry name" value="CYCLIC DI-GMP PHOSPHODIESTERASE PDED-RELATED"/>
    <property type="match status" value="1"/>
</dbReference>
<name>A0A4R3NFY5_9HYPH</name>
<dbReference type="InterPro" id="IPR001633">
    <property type="entry name" value="EAL_dom"/>
</dbReference>
<accession>A0A4R3NFY5</accession>
<dbReference type="Gene3D" id="3.20.20.450">
    <property type="entry name" value="EAL domain"/>
    <property type="match status" value="1"/>
</dbReference>
<gene>
    <name evidence="2" type="ORF">EDC90_10552</name>
</gene>
<dbReference type="CDD" id="cd01948">
    <property type="entry name" value="EAL"/>
    <property type="match status" value="1"/>
</dbReference>
<keyword evidence="3" id="KW-1185">Reference proteome</keyword>
<dbReference type="InterPro" id="IPR050706">
    <property type="entry name" value="Cyclic-di-GMP_PDE-like"/>
</dbReference>
<evidence type="ECO:0000313" key="3">
    <source>
        <dbReference type="Proteomes" id="UP000295097"/>
    </source>
</evidence>
<dbReference type="RefSeq" id="WP_132314165.1">
    <property type="nucleotide sequence ID" value="NZ_SMAR01000055.1"/>
</dbReference>
<dbReference type="SMART" id="SM00052">
    <property type="entry name" value="EAL"/>
    <property type="match status" value="1"/>
</dbReference>
<protein>
    <submittedName>
        <fullName evidence="2">EAL domain-containing protein (Putative c-di-GMP-specific phosphodiesterase class I)</fullName>
    </submittedName>
</protein>
<dbReference type="PROSITE" id="PS50883">
    <property type="entry name" value="EAL"/>
    <property type="match status" value="1"/>
</dbReference>
<reference evidence="2 3" key="1">
    <citation type="submission" date="2019-03" db="EMBL/GenBank/DDBJ databases">
        <title>Freshwater and sediment microbial communities from various areas in North America, analyzing microbe dynamics in response to fracking.</title>
        <authorList>
            <person name="Lamendella R."/>
        </authorList>
    </citation>
    <scope>NUCLEOTIDE SEQUENCE [LARGE SCALE GENOMIC DNA]</scope>
    <source>
        <strain evidence="2 3">175.2</strain>
    </source>
</reference>
<evidence type="ECO:0000313" key="2">
    <source>
        <dbReference type="EMBL" id="TCT28920.1"/>
    </source>
</evidence>